<dbReference type="InterPro" id="IPR009620">
    <property type="entry name" value="UPF0236"/>
</dbReference>
<proteinExistence type="inferred from homology"/>
<accession>A0A2R6Y213</accession>
<evidence type="ECO:0000313" key="2">
    <source>
        <dbReference type="EMBL" id="PTQ56724.1"/>
    </source>
</evidence>
<evidence type="ECO:0000313" key="3">
    <source>
        <dbReference type="Proteomes" id="UP000244338"/>
    </source>
</evidence>
<name>A0A2R6Y213_9BACL</name>
<comment type="similarity">
    <text evidence="1">Belongs to the UPF0236 family.</text>
</comment>
<comment type="caution">
    <text evidence="2">The sequence shown here is derived from an EMBL/GenBank/DDBJ whole genome shotgun (WGS) entry which is preliminary data.</text>
</comment>
<gene>
    <name evidence="2" type="ORF">BSOLF_2775</name>
</gene>
<organism evidence="2 3">
    <name type="scientific">Candidatus Carbonibacillus altaicus</name>
    <dbReference type="NCBI Taxonomy" id="2163959"/>
    <lineage>
        <taxon>Bacteria</taxon>
        <taxon>Bacillati</taxon>
        <taxon>Bacillota</taxon>
        <taxon>Bacilli</taxon>
        <taxon>Bacillales</taxon>
        <taxon>Candidatus Carbonibacillus</taxon>
    </lineage>
</organism>
<reference evidence="3" key="1">
    <citation type="journal article" date="2018" name="Sci. Rep.">
        <title>Lignite coal burning seam in the remote Altai Mountains harbors a hydrogen-driven thermophilic microbial community.</title>
        <authorList>
            <person name="Kadnikov V.V."/>
            <person name="Mardanov A.V."/>
            <person name="Ivasenko D.A."/>
            <person name="Antsiferov D.V."/>
            <person name="Beletsky A.V."/>
            <person name="Karnachuk O.V."/>
            <person name="Ravin N.V."/>
        </authorList>
    </citation>
    <scope>NUCLEOTIDE SEQUENCE [LARGE SCALE GENOMIC DNA]</scope>
</reference>
<evidence type="ECO:0000256" key="1">
    <source>
        <dbReference type="ARBA" id="ARBA00006539"/>
    </source>
</evidence>
<sequence length="147" mass="17615">MKGEEILMNDFNMKIPTFKELEQTFFALLSNIFVEEFVDYLHMVDEKIMELRDKNRYRLKDHRERTIQTLFGDVTFQRRLYEDRKTGQTVYLLDQYLSIEERKPISPHLEEWAIRLAAEGTSYIKSGKSPQRMVWKPIFLTKLSGKS</sequence>
<dbReference type="EMBL" id="PEBX01000021">
    <property type="protein sequence ID" value="PTQ56724.1"/>
    <property type="molecule type" value="Genomic_DNA"/>
</dbReference>
<dbReference type="Proteomes" id="UP000244338">
    <property type="component" value="Unassembled WGS sequence"/>
</dbReference>
<protein>
    <submittedName>
        <fullName evidence="2">Uncharacterized protein</fullName>
    </submittedName>
</protein>
<dbReference type="AlphaFoldDB" id="A0A2R6Y213"/>
<dbReference type="Pfam" id="PF06782">
    <property type="entry name" value="UPF0236"/>
    <property type="match status" value="1"/>
</dbReference>